<comment type="caution">
    <text evidence="11">The sequence shown here is derived from an EMBL/GenBank/DDBJ whole genome shotgun (WGS) entry which is preliminary data.</text>
</comment>
<keyword evidence="2" id="KW-1003">Cell membrane</keyword>
<name>A0ABT1XRG2_9SPHN</name>
<evidence type="ECO:0000256" key="4">
    <source>
        <dbReference type="ARBA" id="ARBA00022741"/>
    </source>
</evidence>
<keyword evidence="5 9" id="KW-1133">Transmembrane helix</keyword>
<feature type="transmembrane region" description="Helical" evidence="9">
    <location>
        <begin position="75"/>
        <end position="96"/>
    </location>
</feature>
<feature type="region of interest" description="Disordered" evidence="8">
    <location>
        <begin position="1"/>
        <end position="20"/>
    </location>
</feature>
<dbReference type="Pfam" id="PF18967">
    <property type="entry name" value="PycTM"/>
    <property type="match status" value="1"/>
</dbReference>
<evidence type="ECO:0000256" key="3">
    <source>
        <dbReference type="ARBA" id="ARBA00022692"/>
    </source>
</evidence>
<keyword evidence="6" id="KW-0051">Antiviral defense</keyword>
<dbReference type="RefSeq" id="WP_257596047.1">
    <property type="nucleotide sequence ID" value="NZ_JANKHH010000005.1"/>
</dbReference>
<comment type="subcellular location">
    <subcellularLocation>
        <location evidence="1">Cell membrane</location>
    </subcellularLocation>
</comment>
<evidence type="ECO:0000313" key="11">
    <source>
        <dbReference type="EMBL" id="MCR2834244.1"/>
    </source>
</evidence>
<gene>
    <name evidence="11" type="ORF">NSO95_09835</name>
</gene>
<sequence length="188" mass="21440">MAEQHDSGVQGEPAAKPAPKPVTYSNHAIHLVRTTQNNTLKLSQMADQKASILMGASFVVFSISVSRSLNGELPWSLAILAVFAFASSLCAVMAVLPSTKRMDIPEDQRNELFFGHYYDEDEEDWKRRVLKEMETDEKTFRMMLRDIYQNGQVLQRKKYKFLGYAYRIFVTGLMITVVAFAVEMLFLN</sequence>
<keyword evidence="7 9" id="KW-0472">Membrane</keyword>
<evidence type="ECO:0000259" key="10">
    <source>
        <dbReference type="Pfam" id="PF18967"/>
    </source>
</evidence>
<dbReference type="Proteomes" id="UP001206067">
    <property type="component" value="Unassembled WGS sequence"/>
</dbReference>
<protein>
    <submittedName>
        <fullName evidence="11">DUF5706 domain-containing protein</fullName>
    </submittedName>
</protein>
<feature type="transmembrane region" description="Helical" evidence="9">
    <location>
        <begin position="50"/>
        <end position="69"/>
    </location>
</feature>
<evidence type="ECO:0000256" key="6">
    <source>
        <dbReference type="ARBA" id="ARBA00023118"/>
    </source>
</evidence>
<dbReference type="EMBL" id="JANKHH010000005">
    <property type="protein sequence ID" value="MCR2834244.1"/>
    <property type="molecule type" value="Genomic_DNA"/>
</dbReference>
<evidence type="ECO:0000256" key="5">
    <source>
        <dbReference type="ARBA" id="ARBA00022989"/>
    </source>
</evidence>
<dbReference type="InterPro" id="IPR043760">
    <property type="entry name" value="PycTM_dom"/>
</dbReference>
<evidence type="ECO:0000313" key="12">
    <source>
        <dbReference type="Proteomes" id="UP001206067"/>
    </source>
</evidence>
<organism evidence="11 12">
    <name type="scientific">Parerythrobacter lacustris</name>
    <dbReference type="NCBI Taxonomy" id="2969984"/>
    <lineage>
        <taxon>Bacteria</taxon>
        <taxon>Pseudomonadati</taxon>
        <taxon>Pseudomonadota</taxon>
        <taxon>Alphaproteobacteria</taxon>
        <taxon>Sphingomonadales</taxon>
        <taxon>Erythrobacteraceae</taxon>
        <taxon>Parerythrobacter</taxon>
    </lineage>
</organism>
<evidence type="ECO:0000256" key="8">
    <source>
        <dbReference type="SAM" id="MobiDB-lite"/>
    </source>
</evidence>
<keyword evidence="3 9" id="KW-0812">Transmembrane</keyword>
<evidence type="ECO:0000256" key="1">
    <source>
        <dbReference type="ARBA" id="ARBA00004236"/>
    </source>
</evidence>
<evidence type="ECO:0000256" key="7">
    <source>
        <dbReference type="ARBA" id="ARBA00023136"/>
    </source>
</evidence>
<evidence type="ECO:0000256" key="2">
    <source>
        <dbReference type="ARBA" id="ARBA00022475"/>
    </source>
</evidence>
<feature type="domain" description="Pycsar effector protein" evidence="10">
    <location>
        <begin position="31"/>
        <end position="181"/>
    </location>
</feature>
<keyword evidence="12" id="KW-1185">Reference proteome</keyword>
<reference evidence="11 12" key="1">
    <citation type="submission" date="2022-08" db="EMBL/GenBank/DDBJ databases">
        <title>Polyphasic taxonomy analysis of Qipengyuania sp.RS5-5.</title>
        <authorList>
            <person name="Xamxidin M."/>
            <person name="Wu M."/>
        </authorList>
    </citation>
    <scope>NUCLEOTIDE SEQUENCE [LARGE SCALE GENOMIC DNA]</scope>
    <source>
        <strain evidence="11 12">RS5-5</strain>
    </source>
</reference>
<proteinExistence type="predicted"/>
<accession>A0ABT1XRG2</accession>
<keyword evidence="4" id="KW-0547">Nucleotide-binding</keyword>
<feature type="transmembrane region" description="Helical" evidence="9">
    <location>
        <begin position="164"/>
        <end position="187"/>
    </location>
</feature>
<evidence type="ECO:0000256" key="9">
    <source>
        <dbReference type="SAM" id="Phobius"/>
    </source>
</evidence>